<dbReference type="AlphaFoldDB" id="A0A0F8WNN4"/>
<dbReference type="Gene3D" id="3.30.1370.130">
    <property type="match status" value="1"/>
</dbReference>
<evidence type="ECO:0000256" key="1">
    <source>
        <dbReference type="ARBA" id="ARBA00022448"/>
    </source>
</evidence>
<keyword evidence="1" id="KW-0813">Transport</keyword>
<proteinExistence type="predicted"/>
<dbReference type="PANTHER" id="PTHR30332:SF17">
    <property type="entry name" value="TYPE IV PILIATION SYSTEM PROTEIN DR_0774-RELATED"/>
    <property type="match status" value="1"/>
</dbReference>
<organism evidence="5">
    <name type="scientific">marine sediment metagenome</name>
    <dbReference type="NCBI Taxonomy" id="412755"/>
    <lineage>
        <taxon>unclassified sequences</taxon>
        <taxon>metagenomes</taxon>
        <taxon>ecological metagenomes</taxon>
    </lineage>
</organism>
<dbReference type="Gene3D" id="3.30.1370.120">
    <property type="match status" value="1"/>
</dbReference>
<dbReference type="Pfam" id="PF07660">
    <property type="entry name" value="STN"/>
    <property type="match status" value="1"/>
</dbReference>
<keyword evidence="2" id="KW-0472">Membrane</keyword>
<sequence length="288" mass="30456">MPTNARLPVVGAIACLGAAILLAITSLAPGQQTPPTKPSADPALNITDTGTVELHVQGADLRRVLQLLSTQSKTNIIASKEVQGTVTADLYGVTFTQALESVLQSAGFTYIQKGNFIYVMTEKQYTDWQESKRELLVKVFKLSYVTAADAKEFLTPLLGSNGSIAVTPAPAVGIASSATETGGISLAVEDMLLVRDYSENLEKMTKVLREIDVRPQQVLIAATILRATLTETNILGIDFNALAGVDFRSLSSTSTGVTSITPGAVPAEQLDQATSTIRTDFNAGLPNG</sequence>
<evidence type="ECO:0000256" key="2">
    <source>
        <dbReference type="ARBA" id="ARBA00023136"/>
    </source>
</evidence>
<name>A0A0F8WNN4_9ZZZZ</name>
<accession>A0A0F8WNN4</accession>
<evidence type="ECO:0000313" key="5">
    <source>
        <dbReference type="EMBL" id="KKK58472.1"/>
    </source>
</evidence>
<dbReference type="GO" id="GO:0015627">
    <property type="term" value="C:type II protein secretion system complex"/>
    <property type="evidence" value="ECO:0007669"/>
    <property type="project" value="TreeGrafter"/>
</dbReference>
<evidence type="ECO:0000259" key="4">
    <source>
        <dbReference type="SMART" id="SM00965"/>
    </source>
</evidence>
<feature type="domain" description="Secretin/TonB short N-terminal" evidence="4">
    <location>
        <begin position="74"/>
        <end position="122"/>
    </location>
</feature>
<dbReference type="GO" id="GO:0019867">
    <property type="term" value="C:outer membrane"/>
    <property type="evidence" value="ECO:0007669"/>
    <property type="project" value="InterPro"/>
</dbReference>
<dbReference type="EMBL" id="LAZR01063965">
    <property type="protein sequence ID" value="KKK58472.1"/>
    <property type="molecule type" value="Genomic_DNA"/>
</dbReference>
<comment type="caution">
    <text evidence="5">The sequence shown here is derived from an EMBL/GenBank/DDBJ whole genome shotgun (WGS) entry which is preliminary data.</text>
</comment>
<dbReference type="InterPro" id="IPR005644">
    <property type="entry name" value="NolW-like"/>
</dbReference>
<reference evidence="5" key="1">
    <citation type="journal article" date="2015" name="Nature">
        <title>Complex archaea that bridge the gap between prokaryotes and eukaryotes.</title>
        <authorList>
            <person name="Spang A."/>
            <person name="Saw J.H."/>
            <person name="Jorgensen S.L."/>
            <person name="Zaremba-Niedzwiedzka K."/>
            <person name="Martijn J."/>
            <person name="Lind A.E."/>
            <person name="van Eijk R."/>
            <person name="Schleper C."/>
            <person name="Guy L."/>
            <person name="Ettema T.J."/>
        </authorList>
    </citation>
    <scope>NUCLEOTIDE SEQUENCE</scope>
</reference>
<dbReference type="GO" id="GO:0009306">
    <property type="term" value="P:protein secretion"/>
    <property type="evidence" value="ECO:0007669"/>
    <property type="project" value="TreeGrafter"/>
</dbReference>
<protein>
    <recommendedName>
        <fullName evidence="4">Secretin/TonB short N-terminal domain-containing protein</fullName>
    </recommendedName>
</protein>
<dbReference type="InterPro" id="IPR011662">
    <property type="entry name" value="Secretin/TonB_short_N"/>
</dbReference>
<dbReference type="SMART" id="SM00965">
    <property type="entry name" value="STN"/>
    <property type="match status" value="1"/>
</dbReference>
<dbReference type="PANTHER" id="PTHR30332">
    <property type="entry name" value="PROBABLE GENERAL SECRETION PATHWAY PROTEIN D"/>
    <property type="match status" value="1"/>
</dbReference>
<gene>
    <name evidence="5" type="ORF">LCGC14_3044110</name>
</gene>
<feature type="non-terminal residue" evidence="5">
    <location>
        <position position="288"/>
    </location>
</feature>
<dbReference type="InterPro" id="IPR050810">
    <property type="entry name" value="Bact_Secretion_Sys_Channel"/>
</dbReference>
<dbReference type="InterPro" id="IPR038591">
    <property type="entry name" value="NolW-like_sf"/>
</dbReference>
<evidence type="ECO:0000256" key="3">
    <source>
        <dbReference type="ARBA" id="ARBA00023237"/>
    </source>
</evidence>
<dbReference type="Pfam" id="PF03958">
    <property type="entry name" value="Secretin_N"/>
    <property type="match status" value="1"/>
</dbReference>
<keyword evidence="3" id="KW-0998">Cell outer membrane</keyword>